<proteinExistence type="predicted"/>
<organism evidence="1 2">
    <name type="scientific">Parafilimonas terrae</name>
    <dbReference type="NCBI Taxonomy" id="1465490"/>
    <lineage>
        <taxon>Bacteria</taxon>
        <taxon>Pseudomonadati</taxon>
        <taxon>Bacteroidota</taxon>
        <taxon>Chitinophagia</taxon>
        <taxon>Chitinophagales</taxon>
        <taxon>Chitinophagaceae</taxon>
        <taxon>Parafilimonas</taxon>
    </lineage>
</organism>
<evidence type="ECO:0000313" key="1">
    <source>
        <dbReference type="EMBL" id="SFQ43480.1"/>
    </source>
</evidence>
<accession>A0A1I5YH72</accession>
<dbReference type="STRING" id="1465490.SAMN05444277_11236"/>
<dbReference type="Proteomes" id="UP000199031">
    <property type="component" value="Unassembled WGS sequence"/>
</dbReference>
<dbReference type="AlphaFoldDB" id="A0A1I5YH72"/>
<name>A0A1I5YH72_9BACT</name>
<reference evidence="1 2" key="1">
    <citation type="submission" date="2016-10" db="EMBL/GenBank/DDBJ databases">
        <authorList>
            <person name="de Groot N.N."/>
        </authorList>
    </citation>
    <scope>NUCLEOTIDE SEQUENCE [LARGE SCALE GENOMIC DNA]</scope>
    <source>
        <strain evidence="1 2">DSM 28286</strain>
    </source>
</reference>
<sequence length="32" mass="3820">MNKIIEKMNRFDRLTNKNLDKTGRTPTTQIEL</sequence>
<keyword evidence="2" id="KW-1185">Reference proteome</keyword>
<protein>
    <submittedName>
        <fullName evidence="1">Uncharacterized protein</fullName>
    </submittedName>
</protein>
<dbReference type="EMBL" id="FOXQ01000012">
    <property type="protein sequence ID" value="SFQ43480.1"/>
    <property type="molecule type" value="Genomic_DNA"/>
</dbReference>
<gene>
    <name evidence="1" type="ORF">SAMN05444277_11236</name>
</gene>
<evidence type="ECO:0000313" key="2">
    <source>
        <dbReference type="Proteomes" id="UP000199031"/>
    </source>
</evidence>